<gene>
    <name evidence="2" type="ORF">AZ34_16865</name>
</gene>
<evidence type="ECO:0000313" key="3">
    <source>
        <dbReference type="Proteomes" id="UP000023268"/>
    </source>
</evidence>
<dbReference type="eggNOG" id="ENOG5032Y0F">
    <property type="taxonomic scope" value="Bacteria"/>
</dbReference>
<accession>A0A016XKH6</accession>
<name>A0A016XKH6_9BURK</name>
<feature type="transmembrane region" description="Helical" evidence="1">
    <location>
        <begin position="43"/>
        <end position="67"/>
    </location>
</feature>
<evidence type="ECO:0000256" key="1">
    <source>
        <dbReference type="SAM" id="Phobius"/>
    </source>
</evidence>
<keyword evidence="1" id="KW-0472">Membrane</keyword>
<protein>
    <submittedName>
        <fullName evidence="2">Uncharacterized protein</fullName>
    </submittedName>
</protein>
<keyword evidence="1" id="KW-1133">Transmembrane helix</keyword>
<dbReference type="RefSeq" id="WP_051509974.1">
    <property type="nucleotide sequence ID" value="NZ_JEMG01000001.1"/>
</dbReference>
<dbReference type="OrthoDB" id="8908883at2"/>
<evidence type="ECO:0000313" key="2">
    <source>
        <dbReference type="EMBL" id="EYC52569.1"/>
    </source>
</evidence>
<dbReference type="Proteomes" id="UP000023268">
    <property type="component" value="Unassembled WGS sequence"/>
</dbReference>
<keyword evidence="1" id="KW-0812">Transmembrane</keyword>
<dbReference type="AlphaFoldDB" id="A0A016XKH6"/>
<feature type="transmembrane region" description="Helical" evidence="1">
    <location>
        <begin position="12"/>
        <end position="31"/>
    </location>
</feature>
<feature type="transmembrane region" description="Helical" evidence="1">
    <location>
        <begin position="73"/>
        <end position="91"/>
    </location>
</feature>
<sequence length="97" mass="10575">MNPSDSSSILLWHGLNFAAPATVLALLLPLLGRLLLGRRAAILPWWGQMLAQWLLGLTVLAACFWQFGDEGQMASYAALVVGAGTLQWVLLRGWRTA</sequence>
<dbReference type="EMBL" id="JEMG01000001">
    <property type="protein sequence ID" value="EYC52569.1"/>
    <property type="molecule type" value="Genomic_DNA"/>
</dbReference>
<reference evidence="2 3" key="1">
    <citation type="submission" date="2014-02" db="EMBL/GenBank/DDBJ databases">
        <title>Draft Genome of Hylemonella gracilis isolated from the Niagara River.</title>
        <authorList>
            <person name="Pawlowski D.R."/>
            <person name="Koudelka G.B."/>
        </authorList>
    </citation>
    <scope>NUCLEOTIDE SEQUENCE [LARGE SCALE GENOMIC DNA]</scope>
    <source>
        <strain evidence="2 3">Niagara R</strain>
    </source>
</reference>
<proteinExistence type="predicted"/>
<comment type="caution">
    <text evidence="2">The sequence shown here is derived from an EMBL/GenBank/DDBJ whole genome shotgun (WGS) entry which is preliminary data.</text>
</comment>
<dbReference type="STRING" id="1458275.AZ34_16865"/>
<organism evidence="2 3">
    <name type="scientific">Hylemonella gracilis str. Niagara R</name>
    <dbReference type="NCBI Taxonomy" id="1458275"/>
    <lineage>
        <taxon>Bacteria</taxon>
        <taxon>Pseudomonadati</taxon>
        <taxon>Pseudomonadota</taxon>
        <taxon>Betaproteobacteria</taxon>
        <taxon>Burkholderiales</taxon>
        <taxon>Comamonadaceae</taxon>
        <taxon>Hylemonella</taxon>
    </lineage>
</organism>